<evidence type="ECO:0000313" key="2">
    <source>
        <dbReference type="Proteomes" id="UP000789702"/>
    </source>
</evidence>
<accession>A0ACA9KQF6</accession>
<feature type="non-terminal residue" evidence="1">
    <location>
        <position position="1"/>
    </location>
</feature>
<keyword evidence="2" id="KW-1185">Reference proteome</keyword>
<organism evidence="1 2">
    <name type="scientific">Dentiscutata heterogama</name>
    <dbReference type="NCBI Taxonomy" id="1316150"/>
    <lineage>
        <taxon>Eukaryota</taxon>
        <taxon>Fungi</taxon>
        <taxon>Fungi incertae sedis</taxon>
        <taxon>Mucoromycota</taxon>
        <taxon>Glomeromycotina</taxon>
        <taxon>Glomeromycetes</taxon>
        <taxon>Diversisporales</taxon>
        <taxon>Gigasporaceae</taxon>
        <taxon>Dentiscutata</taxon>
    </lineage>
</organism>
<protein>
    <submittedName>
        <fullName evidence="1">69_t:CDS:1</fullName>
    </submittedName>
</protein>
<reference evidence="1" key="1">
    <citation type="submission" date="2021-06" db="EMBL/GenBank/DDBJ databases">
        <authorList>
            <person name="Kallberg Y."/>
            <person name="Tangrot J."/>
            <person name="Rosling A."/>
        </authorList>
    </citation>
    <scope>NUCLEOTIDE SEQUENCE</scope>
    <source>
        <strain evidence="1">IL203A</strain>
    </source>
</reference>
<comment type="caution">
    <text evidence="1">The sequence shown here is derived from an EMBL/GenBank/DDBJ whole genome shotgun (WGS) entry which is preliminary data.</text>
</comment>
<evidence type="ECO:0000313" key="1">
    <source>
        <dbReference type="EMBL" id="CAG8486718.1"/>
    </source>
</evidence>
<dbReference type="EMBL" id="CAJVPU010001703">
    <property type="protein sequence ID" value="CAG8486718.1"/>
    <property type="molecule type" value="Genomic_DNA"/>
</dbReference>
<sequence length="1126" mass="127246">QLSKECLGKGSFGSVYKALNMETGEAVAIKQVKISDLQKSELTFIMSEIESLKNLNHPNIVKYKGYVKADDFLNIILEFCENGSLLNVCKKFGKFPENLVAIYISQVLEGLLYLHDQGVIHRDIKGANILTTKEGLVKLADFGVATKTANLSDFSVVGSPYWMAPEIIELSGATTSSDIWSVGCVVIELLEGKPPYHNLEPMPALFRIVEDEHPPLPESASPAVKDFLMQCFQKDSNLRVSARKLLKHPWISNVRKPNVATEFEDAIRSVKEWNEALKVAKFENHKKRRSGSIKLSATMPSKSKSPLSSSSLSPKIPDFTPPVNSWENLMSLGSSTLMSNSLNQQNNRLSAFLEQAEVEGNNWDKDFVDSISLSHITDIKTRQLSTKSSNADIQDQQPDYESSDDDSQTVRPSQFNNGRIKNNHSVPKVPGKQIITEDNIVNAETNGFKDKPNGWEYAQGTVIHLPSKSANNSSSILESSTTATNGTLDEKQITDEFKRHTRAYTTNDILVPTNGVTKRPNRPLPPLPTQKSISLTMSTPSSPSRKPQIDIPDYQVSNKIVISSSRVSTPVQQELQELNEFQQYQELEDEQDYNKAFRDSDEEDDSVIHTLKFNSHLYNESWKGDDSSDEDDPFAELEEKFDEMDMDAHIARDKYANACSRLAELLNLLQPTESEDRLISSCVQIIDLLTEHQELKNHFIIFHGVIPITEVLEICVNTDLLSKLLKIVNIIIADNIDLQENLCLVGEEYTKHKELIWIAVNGIYGVFELQSPTPKNDFCRLLAKIGVLDPLAITLHNVIMDDDPSAKIFVDRIVNIFLMFSRGDAYVKEFMATRTRVVTRIFEDLYKLPSYLIVIVLKCIKNISMNSITLDSLQKAKAIQILTDLLDNQVPSYVNEISNQVLNTMFNLCRIDKSRQEEAARAGLIPHLVHFASNNTPLRHFAIPILCEMAHTGQGCRDLLWQNNVLQLYFNLLVDRSWQVSAFEAILSWFQEETSRVEPILLQQNNIELILESFVVAKANSFENILEPLYIITQLSAHVTCVLAQPSFFDRLLHRFEHPKPVVRLNLLRILKSICDVHPQREDVIKSYGLFEIIIKISAEDPAVLIRELAKEILQQGYFTLQKKVN</sequence>
<gene>
    <name evidence="1" type="ORF">DHETER_LOCUS2377</name>
</gene>
<name>A0ACA9KQF6_9GLOM</name>
<proteinExistence type="predicted"/>
<dbReference type="Proteomes" id="UP000789702">
    <property type="component" value="Unassembled WGS sequence"/>
</dbReference>